<evidence type="ECO:0000256" key="6">
    <source>
        <dbReference type="ARBA" id="ARBA00023239"/>
    </source>
</evidence>
<keyword evidence="6 8" id="KW-0456">Lyase</keyword>
<keyword evidence="11" id="KW-1185">Reference proteome</keyword>
<gene>
    <name evidence="8 10" type="primary">trpA</name>
    <name evidence="10" type="ORF">GSM42_06120</name>
</gene>
<comment type="similarity">
    <text evidence="8 9">Belongs to the TrpA family.</text>
</comment>
<comment type="pathway">
    <text evidence="1 8">Amino-acid biosynthesis; L-tryptophan biosynthesis; L-tryptophan from chorismate: step 5/5.</text>
</comment>
<comment type="caution">
    <text evidence="10">The sequence shown here is derived from an EMBL/GenBank/DDBJ whole genome shotgun (WGS) entry which is preliminary data.</text>
</comment>
<evidence type="ECO:0000256" key="1">
    <source>
        <dbReference type="ARBA" id="ARBA00004733"/>
    </source>
</evidence>
<dbReference type="PANTHER" id="PTHR43406:SF1">
    <property type="entry name" value="TRYPTOPHAN SYNTHASE ALPHA CHAIN, CHLOROPLASTIC"/>
    <property type="match status" value="1"/>
</dbReference>
<keyword evidence="3 8" id="KW-0028">Amino-acid biosynthesis</keyword>
<dbReference type="Gene3D" id="3.20.20.70">
    <property type="entry name" value="Aldolase class I"/>
    <property type="match status" value="1"/>
</dbReference>
<evidence type="ECO:0000256" key="3">
    <source>
        <dbReference type="ARBA" id="ARBA00022605"/>
    </source>
</evidence>
<dbReference type="AlphaFoldDB" id="A0A6I4VSY2"/>
<dbReference type="InterPro" id="IPR011060">
    <property type="entry name" value="RibuloseP-bd_barrel"/>
</dbReference>
<comment type="subunit">
    <text evidence="2 8">Tetramer of two alpha and two beta chains.</text>
</comment>
<comment type="function">
    <text evidence="8">The alpha subunit is responsible for the aldol cleavage of indoleglycerol phosphate to indole and glyceraldehyde 3-phosphate.</text>
</comment>
<feature type="active site" description="Proton acceptor" evidence="8">
    <location>
        <position position="53"/>
    </location>
</feature>
<dbReference type="PANTHER" id="PTHR43406">
    <property type="entry name" value="TRYPTOPHAN SYNTHASE, ALPHA CHAIN"/>
    <property type="match status" value="1"/>
</dbReference>
<dbReference type="HAMAP" id="MF_00131">
    <property type="entry name" value="Trp_synth_alpha"/>
    <property type="match status" value="1"/>
</dbReference>
<dbReference type="CDD" id="cd04724">
    <property type="entry name" value="Tryptophan_synthase_alpha"/>
    <property type="match status" value="1"/>
</dbReference>
<dbReference type="InterPro" id="IPR013785">
    <property type="entry name" value="Aldolase_TIM"/>
</dbReference>
<evidence type="ECO:0000256" key="9">
    <source>
        <dbReference type="RuleBase" id="RU003662"/>
    </source>
</evidence>
<dbReference type="GO" id="GO:0005829">
    <property type="term" value="C:cytosol"/>
    <property type="evidence" value="ECO:0007669"/>
    <property type="project" value="TreeGrafter"/>
</dbReference>
<evidence type="ECO:0000256" key="5">
    <source>
        <dbReference type="ARBA" id="ARBA00023141"/>
    </source>
</evidence>
<dbReference type="RefSeq" id="WP_160800668.1">
    <property type="nucleotide sequence ID" value="NZ_WUUL01000003.1"/>
</dbReference>
<evidence type="ECO:0000256" key="2">
    <source>
        <dbReference type="ARBA" id="ARBA00011270"/>
    </source>
</evidence>
<name>A0A6I4VSY2_9BACL</name>
<proteinExistence type="inferred from homology"/>
<dbReference type="EMBL" id="WUUL01000003">
    <property type="protein sequence ID" value="MXQ53315.1"/>
    <property type="molecule type" value="Genomic_DNA"/>
</dbReference>
<feature type="active site" description="Proton acceptor" evidence="8">
    <location>
        <position position="64"/>
    </location>
</feature>
<dbReference type="InterPro" id="IPR002028">
    <property type="entry name" value="Trp_synthase_suA"/>
</dbReference>
<keyword evidence="5 8" id="KW-0057">Aromatic amino acid biosynthesis</keyword>
<organism evidence="10 11">
    <name type="scientific">Shimazuella alba</name>
    <dbReference type="NCBI Taxonomy" id="2690964"/>
    <lineage>
        <taxon>Bacteria</taxon>
        <taxon>Bacillati</taxon>
        <taxon>Bacillota</taxon>
        <taxon>Bacilli</taxon>
        <taxon>Bacillales</taxon>
        <taxon>Thermoactinomycetaceae</taxon>
        <taxon>Shimazuella</taxon>
    </lineage>
</organism>
<keyword evidence="4 8" id="KW-0822">Tryptophan biosynthesis</keyword>
<sequence>MKFHSLRNQLVWQQMKQQQEALLIGYLIAGDPTIPKSLKIIENSFLAGLDILELGIPSRNPYMDGPIIQNGHARVNLMVDDLLMLLRNMRQQVQKPIWAMGYKADLFQSNFYKQLASEQLVDALLVPDCSYEESYEMAREVGDYGVDVVQFIQPTMSDHQMSEIAKYASIIYAQTYVGTTGANPATLNELPIFYKRIRRHTQAMIVAGFGLKTPDKVRTVVKSHFDGAVVGSALVECCADENQDRLFQLISKLKRATDLYQIKG</sequence>
<comment type="catalytic activity">
    <reaction evidence="7 8">
        <text>(1S,2R)-1-C-(indol-3-yl)glycerol 3-phosphate + L-serine = D-glyceraldehyde 3-phosphate + L-tryptophan + H2O</text>
        <dbReference type="Rhea" id="RHEA:10532"/>
        <dbReference type="ChEBI" id="CHEBI:15377"/>
        <dbReference type="ChEBI" id="CHEBI:33384"/>
        <dbReference type="ChEBI" id="CHEBI:57912"/>
        <dbReference type="ChEBI" id="CHEBI:58866"/>
        <dbReference type="ChEBI" id="CHEBI:59776"/>
        <dbReference type="EC" id="4.2.1.20"/>
    </reaction>
</comment>
<dbReference type="Proteomes" id="UP000430692">
    <property type="component" value="Unassembled WGS sequence"/>
</dbReference>
<evidence type="ECO:0000313" key="10">
    <source>
        <dbReference type="EMBL" id="MXQ53315.1"/>
    </source>
</evidence>
<dbReference type="UniPathway" id="UPA00035">
    <property type="reaction ID" value="UER00044"/>
</dbReference>
<dbReference type="Pfam" id="PF00290">
    <property type="entry name" value="Trp_syntA"/>
    <property type="match status" value="1"/>
</dbReference>
<protein>
    <recommendedName>
        <fullName evidence="8">Tryptophan synthase alpha chain</fullName>
        <ecNumber evidence="8">4.2.1.20</ecNumber>
    </recommendedName>
</protein>
<evidence type="ECO:0000256" key="7">
    <source>
        <dbReference type="ARBA" id="ARBA00049047"/>
    </source>
</evidence>
<evidence type="ECO:0000313" key="11">
    <source>
        <dbReference type="Proteomes" id="UP000430692"/>
    </source>
</evidence>
<accession>A0A6I4VSY2</accession>
<dbReference type="SUPFAM" id="SSF51366">
    <property type="entry name" value="Ribulose-phoshate binding barrel"/>
    <property type="match status" value="1"/>
</dbReference>
<reference evidence="10 11" key="1">
    <citation type="submission" date="2019-12" db="EMBL/GenBank/DDBJ databases">
        <title>Whole-genome analyses of novel actinobacteria.</title>
        <authorList>
            <person name="Sahin N."/>
            <person name="Saygin H."/>
        </authorList>
    </citation>
    <scope>NUCLEOTIDE SEQUENCE [LARGE SCALE GENOMIC DNA]</scope>
    <source>
        <strain evidence="10 11">KC615</strain>
    </source>
</reference>
<evidence type="ECO:0000256" key="8">
    <source>
        <dbReference type="HAMAP-Rule" id="MF_00131"/>
    </source>
</evidence>
<dbReference type="GO" id="GO:0004834">
    <property type="term" value="F:tryptophan synthase activity"/>
    <property type="evidence" value="ECO:0007669"/>
    <property type="project" value="UniProtKB-UniRule"/>
</dbReference>
<dbReference type="EC" id="4.2.1.20" evidence="8"/>
<dbReference type="NCBIfam" id="TIGR00262">
    <property type="entry name" value="trpA"/>
    <property type="match status" value="1"/>
</dbReference>
<evidence type="ECO:0000256" key="4">
    <source>
        <dbReference type="ARBA" id="ARBA00022822"/>
    </source>
</evidence>